<dbReference type="AlphaFoldDB" id="A0A081PHX8"/>
<name>A0A081PHX8_9SPHI</name>
<reference evidence="2 3" key="1">
    <citation type="journal article" date="1992" name="Int. J. Syst. Bacteriol.">
        <title>Sphingobacterium antarcticus sp. nov. a Psychrotrophic Bacterium from the Soils of Schirmacher Oasis, Antarctica.</title>
        <authorList>
            <person name="Shivaji S."/>
            <person name="Ray M.K."/>
            <person name="Rao N.S."/>
            <person name="Saiserr L."/>
            <person name="Jagannadham M.V."/>
            <person name="Kumar G.S."/>
            <person name="Reddy G."/>
            <person name="Bhargava P.M."/>
        </authorList>
    </citation>
    <scope>NUCLEOTIDE SEQUENCE [LARGE SCALE GENOMIC DNA]</scope>
    <source>
        <strain evidence="2 3">4BY</strain>
    </source>
</reference>
<evidence type="ECO:0008006" key="4">
    <source>
        <dbReference type="Google" id="ProtNLM"/>
    </source>
</evidence>
<organism evidence="2 3">
    <name type="scientific">Pedobacter antarcticus 4BY</name>
    <dbReference type="NCBI Taxonomy" id="1358423"/>
    <lineage>
        <taxon>Bacteria</taxon>
        <taxon>Pseudomonadati</taxon>
        <taxon>Bacteroidota</taxon>
        <taxon>Sphingobacteriia</taxon>
        <taxon>Sphingobacteriales</taxon>
        <taxon>Sphingobacteriaceae</taxon>
        <taxon>Pedobacter</taxon>
    </lineage>
</organism>
<proteinExistence type="predicted"/>
<protein>
    <recommendedName>
        <fullName evidence="4">RING-type E3 ubiquitin transferase</fullName>
    </recommendedName>
</protein>
<evidence type="ECO:0000313" key="3">
    <source>
        <dbReference type="Proteomes" id="UP000028007"/>
    </source>
</evidence>
<keyword evidence="1" id="KW-0472">Membrane</keyword>
<dbReference type="EMBL" id="JNFF01000046">
    <property type="protein sequence ID" value="KEQ30301.1"/>
    <property type="molecule type" value="Genomic_DNA"/>
</dbReference>
<evidence type="ECO:0000313" key="2">
    <source>
        <dbReference type="EMBL" id="KEQ30301.1"/>
    </source>
</evidence>
<feature type="transmembrane region" description="Helical" evidence="1">
    <location>
        <begin position="70"/>
        <end position="93"/>
    </location>
</feature>
<accession>A0A081PHX8</accession>
<keyword evidence="3" id="KW-1185">Reference proteome</keyword>
<gene>
    <name evidence="2" type="ORF">N180_10125</name>
</gene>
<feature type="transmembrane region" description="Helical" evidence="1">
    <location>
        <begin position="48"/>
        <end position="64"/>
    </location>
</feature>
<keyword evidence="1" id="KW-1133">Transmembrane helix</keyword>
<feature type="transmembrane region" description="Helical" evidence="1">
    <location>
        <begin position="121"/>
        <end position="138"/>
    </location>
</feature>
<evidence type="ECO:0000256" key="1">
    <source>
        <dbReference type="SAM" id="Phobius"/>
    </source>
</evidence>
<comment type="caution">
    <text evidence="2">The sequence shown here is derived from an EMBL/GenBank/DDBJ whole genome shotgun (WGS) entry which is preliminary data.</text>
</comment>
<sequence length="377" mass="43867">MNELLKFFSSQQIDTPVLIFLLIFSEGIALFYTLIFKGLYNINIRPKYLFFITHPLLVVIAYLVRPGWALLIVSLLFVSIFLIGVIGMVISIFRSSKENKETDKRFNDKYQTPKKGKFQRSIQSIGVFGFLIIGFWLYSEGKLSLLLLIIPLIFILDSIFFPTSRTRFYKLQAILPTSKMNAVAMGLVEVAGDLIELEPLISPHFQTPCIGYSIRIEQRRRDKDGNTTWSNIFSERKTSTFRIKDETGSVLVNGDGLDYYIQRVDKEVESGDKRYYETYLKNDDYLLLIGKATSNNGETLIQKDDHHGVFGVAFPHEVAIKNKFTPLYKSFFTYLIFHYTYNHIYHYILSNYDCTKHRINSRIITSNNRPEFFHRHI</sequence>
<dbReference type="eggNOG" id="ENOG5030SKQ">
    <property type="taxonomic scope" value="Bacteria"/>
</dbReference>
<dbReference type="Proteomes" id="UP000028007">
    <property type="component" value="Unassembled WGS sequence"/>
</dbReference>
<keyword evidence="1" id="KW-0812">Transmembrane</keyword>
<dbReference type="RefSeq" id="WP_037440098.1">
    <property type="nucleotide sequence ID" value="NZ_JNFF01000046.1"/>
</dbReference>
<feature type="transmembrane region" description="Helical" evidence="1">
    <location>
        <begin position="17"/>
        <end position="36"/>
    </location>
</feature>
<dbReference type="OrthoDB" id="5386209at2"/>
<feature type="transmembrane region" description="Helical" evidence="1">
    <location>
        <begin position="144"/>
        <end position="161"/>
    </location>
</feature>